<keyword evidence="3" id="KW-0813">Transport</keyword>
<feature type="transmembrane region" description="Helical" evidence="8">
    <location>
        <begin position="320"/>
        <end position="341"/>
    </location>
</feature>
<dbReference type="Pfam" id="PF01032">
    <property type="entry name" value="FecCD"/>
    <property type="match status" value="1"/>
</dbReference>
<dbReference type="InterPro" id="IPR037294">
    <property type="entry name" value="ABC_BtuC-like"/>
</dbReference>
<evidence type="ECO:0000256" key="2">
    <source>
        <dbReference type="ARBA" id="ARBA00007935"/>
    </source>
</evidence>
<dbReference type="InterPro" id="IPR000522">
    <property type="entry name" value="ABC_transptr_permease_BtuC"/>
</dbReference>
<feature type="transmembrane region" description="Helical" evidence="8">
    <location>
        <begin position="161"/>
        <end position="183"/>
    </location>
</feature>
<comment type="subcellular location">
    <subcellularLocation>
        <location evidence="1">Cell membrane</location>
        <topology evidence="1">Multi-pass membrane protein</topology>
    </subcellularLocation>
</comment>
<feature type="transmembrane region" description="Helical" evidence="8">
    <location>
        <begin position="28"/>
        <end position="60"/>
    </location>
</feature>
<evidence type="ECO:0000256" key="7">
    <source>
        <dbReference type="ARBA" id="ARBA00023136"/>
    </source>
</evidence>
<dbReference type="CDD" id="cd06550">
    <property type="entry name" value="TM_ABC_iron-siderophores_like"/>
    <property type="match status" value="1"/>
</dbReference>
<keyword evidence="6 8" id="KW-1133">Transmembrane helix</keyword>
<feature type="transmembrane region" description="Helical" evidence="8">
    <location>
        <begin position="80"/>
        <end position="98"/>
    </location>
</feature>
<keyword evidence="10" id="KW-1185">Reference proteome</keyword>
<dbReference type="EMBL" id="JAROCB010000001">
    <property type="protein sequence ID" value="MDN4595593.1"/>
    <property type="molecule type" value="Genomic_DNA"/>
</dbReference>
<dbReference type="Gene3D" id="1.10.3470.10">
    <property type="entry name" value="ABC transporter involved in vitamin B12 uptake, BtuC"/>
    <property type="match status" value="1"/>
</dbReference>
<dbReference type="InterPro" id="IPR006311">
    <property type="entry name" value="TAT_signal"/>
</dbReference>
<evidence type="ECO:0000256" key="8">
    <source>
        <dbReference type="SAM" id="Phobius"/>
    </source>
</evidence>
<proteinExistence type="inferred from homology"/>
<organism evidence="9 10">
    <name type="scientific">Leifsonia virtsii</name>
    <dbReference type="NCBI Taxonomy" id="3035915"/>
    <lineage>
        <taxon>Bacteria</taxon>
        <taxon>Bacillati</taxon>
        <taxon>Actinomycetota</taxon>
        <taxon>Actinomycetes</taxon>
        <taxon>Micrococcales</taxon>
        <taxon>Microbacteriaceae</taxon>
        <taxon>Leifsonia</taxon>
    </lineage>
</organism>
<evidence type="ECO:0000256" key="5">
    <source>
        <dbReference type="ARBA" id="ARBA00022692"/>
    </source>
</evidence>
<feature type="transmembrane region" description="Helical" evidence="8">
    <location>
        <begin position="134"/>
        <end position="154"/>
    </location>
</feature>
<dbReference type="PANTHER" id="PTHR30472">
    <property type="entry name" value="FERRIC ENTEROBACTIN TRANSPORT SYSTEM PERMEASE PROTEIN"/>
    <property type="match status" value="1"/>
</dbReference>
<gene>
    <name evidence="9" type="ORF">P5G59_00430</name>
</gene>
<reference evidence="9" key="1">
    <citation type="submission" date="2023-03" db="EMBL/GenBank/DDBJ databases">
        <title>MT1 and MT2 Draft Genomes of Novel Species.</title>
        <authorList>
            <person name="Venkateswaran K."/>
        </authorList>
    </citation>
    <scope>NUCLEOTIDE SEQUENCE</scope>
    <source>
        <strain evidence="9">F6_8S_P_1A</strain>
    </source>
</reference>
<keyword evidence="4" id="KW-1003">Cell membrane</keyword>
<dbReference type="SUPFAM" id="SSF81345">
    <property type="entry name" value="ABC transporter involved in vitamin B12 uptake, BtuC"/>
    <property type="match status" value="1"/>
</dbReference>
<name>A0ABT8IS12_9MICO</name>
<feature type="transmembrane region" description="Helical" evidence="8">
    <location>
        <begin position="287"/>
        <end position="308"/>
    </location>
</feature>
<accession>A0ABT8IS12</accession>
<evidence type="ECO:0000256" key="1">
    <source>
        <dbReference type="ARBA" id="ARBA00004651"/>
    </source>
</evidence>
<evidence type="ECO:0000256" key="4">
    <source>
        <dbReference type="ARBA" id="ARBA00022475"/>
    </source>
</evidence>
<dbReference type="Proteomes" id="UP001174210">
    <property type="component" value="Unassembled WGS sequence"/>
</dbReference>
<dbReference type="PROSITE" id="PS51318">
    <property type="entry name" value="TAT"/>
    <property type="match status" value="1"/>
</dbReference>
<protein>
    <submittedName>
        <fullName evidence="9">Iron chelate uptake ABC transporter family permease subunit</fullName>
    </submittedName>
</protein>
<keyword evidence="7 8" id="KW-0472">Membrane</keyword>
<keyword evidence="5 8" id="KW-0812">Transmembrane</keyword>
<comment type="similarity">
    <text evidence="2">Belongs to the binding-protein-dependent transport system permease family. FecCD subfamily.</text>
</comment>
<evidence type="ECO:0000256" key="3">
    <source>
        <dbReference type="ARBA" id="ARBA00022448"/>
    </source>
</evidence>
<dbReference type="RefSeq" id="WP_301214941.1">
    <property type="nucleotide sequence ID" value="NZ_JAROCB010000001.1"/>
</dbReference>
<feature type="transmembrane region" description="Helical" evidence="8">
    <location>
        <begin position="253"/>
        <end position="281"/>
    </location>
</feature>
<evidence type="ECO:0000313" key="10">
    <source>
        <dbReference type="Proteomes" id="UP001174210"/>
    </source>
</evidence>
<evidence type="ECO:0000313" key="9">
    <source>
        <dbReference type="EMBL" id="MDN4595593.1"/>
    </source>
</evidence>
<feature type="transmembrane region" description="Helical" evidence="8">
    <location>
        <begin position="110"/>
        <end position="128"/>
    </location>
</feature>
<dbReference type="PANTHER" id="PTHR30472:SF24">
    <property type="entry name" value="FERRIC ENTEROBACTIN TRANSPORT SYSTEM PERMEASE PROTEIN FEPG"/>
    <property type="match status" value="1"/>
</dbReference>
<comment type="caution">
    <text evidence="9">The sequence shown here is derived from an EMBL/GenBank/DDBJ whole genome shotgun (WGS) entry which is preliminary data.</text>
</comment>
<sequence length="350" mass="35190">MTATSPQQAAVAAVLRDRRRGRRRALRVSLVLAALLVVVGAVSLTLGAAGVAPAEVLAALVGRADRLTSFVILELRLPRLVAGALVGACLGMSGALIQSMARNPLASPDIIGITAAASATGSIALVWFGLTGLALSGIVLTGTLAAAALIYLLAWRRGVSGYRFVLIGIGIAAFCGGIVSYVLTRADLTDVQQALVWLTGSLNSVDPAALAVLAIGTVVLLPCALAVGRPLGTLSLGDDLAAGLGVRPERTRLLVVAVAVALAAIAVAVAGPVSFVAFLAAPIARRLLGRGSLALVPSALLGALILVVSDIAAQFAIPGVSLPVGVVTGIVGAPYLLWLLARTNRIGRGG</sequence>
<evidence type="ECO:0000256" key="6">
    <source>
        <dbReference type="ARBA" id="ARBA00022989"/>
    </source>
</evidence>